<dbReference type="OrthoDB" id="361693at2759"/>
<dbReference type="InterPro" id="IPR011989">
    <property type="entry name" value="ARM-like"/>
</dbReference>
<dbReference type="Pfam" id="PF03810">
    <property type="entry name" value="IBN_N"/>
    <property type="match status" value="1"/>
</dbReference>
<evidence type="ECO:0000256" key="1">
    <source>
        <dbReference type="ARBA" id="ARBA00004123"/>
    </source>
</evidence>
<comment type="subcellular location">
    <subcellularLocation>
        <location evidence="1">Nucleus</location>
    </subcellularLocation>
</comment>
<dbReference type="InterPro" id="IPR058669">
    <property type="entry name" value="TPR_IPO7/11-like"/>
</dbReference>
<evidence type="ECO:0000256" key="3">
    <source>
        <dbReference type="ARBA" id="ARBA00022448"/>
    </source>
</evidence>
<name>A0A8S1AHP9_ARCPL</name>
<keyword evidence="3" id="KW-0813">Transport</keyword>
<evidence type="ECO:0000313" key="8">
    <source>
        <dbReference type="EMBL" id="CAB3260537.1"/>
    </source>
</evidence>
<dbReference type="Gene3D" id="1.25.10.10">
    <property type="entry name" value="Leucine-rich Repeat Variant"/>
    <property type="match status" value="1"/>
</dbReference>
<organism evidence="7 9">
    <name type="scientific">Arctia plantaginis</name>
    <name type="common">Wood tiger moth</name>
    <name type="synonym">Phalaena plantaginis</name>
    <dbReference type="NCBI Taxonomy" id="874455"/>
    <lineage>
        <taxon>Eukaryota</taxon>
        <taxon>Metazoa</taxon>
        <taxon>Ecdysozoa</taxon>
        <taxon>Arthropoda</taxon>
        <taxon>Hexapoda</taxon>
        <taxon>Insecta</taxon>
        <taxon>Pterygota</taxon>
        <taxon>Neoptera</taxon>
        <taxon>Endopterygota</taxon>
        <taxon>Lepidoptera</taxon>
        <taxon>Glossata</taxon>
        <taxon>Ditrysia</taxon>
        <taxon>Noctuoidea</taxon>
        <taxon>Erebidae</taxon>
        <taxon>Arctiinae</taxon>
        <taxon>Arctia</taxon>
    </lineage>
</organism>
<dbReference type="InterPro" id="IPR016024">
    <property type="entry name" value="ARM-type_fold"/>
</dbReference>
<evidence type="ECO:0000313" key="10">
    <source>
        <dbReference type="Proteomes" id="UP000494256"/>
    </source>
</evidence>
<dbReference type="EMBL" id="CADEBC010000522">
    <property type="protein sequence ID" value="CAB3244889.1"/>
    <property type="molecule type" value="Genomic_DNA"/>
</dbReference>
<dbReference type="GO" id="GO:0005635">
    <property type="term" value="C:nuclear envelope"/>
    <property type="evidence" value="ECO:0007669"/>
    <property type="project" value="TreeGrafter"/>
</dbReference>
<evidence type="ECO:0000313" key="7">
    <source>
        <dbReference type="EMBL" id="CAB3244889.1"/>
    </source>
</evidence>
<comment type="similarity">
    <text evidence="2">Belongs to the importin beta family.</text>
</comment>
<feature type="domain" description="Importin N-terminal" evidence="6">
    <location>
        <begin position="38"/>
        <end position="105"/>
    </location>
</feature>
<accession>A0A8S1AHP9</accession>
<dbReference type="EMBL" id="CADEBD010000857">
    <property type="protein sequence ID" value="CAB3260537.1"/>
    <property type="molecule type" value="Genomic_DNA"/>
</dbReference>
<dbReference type="SMART" id="SM00913">
    <property type="entry name" value="IBN_N"/>
    <property type="match status" value="1"/>
</dbReference>
<feature type="region of interest" description="Disordered" evidence="5">
    <location>
        <begin position="931"/>
        <end position="968"/>
    </location>
</feature>
<gene>
    <name evidence="7" type="ORF">APLA_LOCUS10203</name>
    <name evidence="8" type="ORF">APLA_LOCUS17031</name>
</gene>
<dbReference type="PANTHER" id="PTHR10997:SF7">
    <property type="entry name" value="IMPORTIN-11"/>
    <property type="match status" value="1"/>
</dbReference>
<dbReference type="GO" id="GO:0005829">
    <property type="term" value="C:cytosol"/>
    <property type="evidence" value="ECO:0007669"/>
    <property type="project" value="TreeGrafter"/>
</dbReference>
<evidence type="ECO:0000256" key="4">
    <source>
        <dbReference type="ARBA" id="ARBA00023242"/>
    </source>
</evidence>
<reference evidence="9 10" key="1">
    <citation type="submission" date="2020-04" db="EMBL/GenBank/DDBJ databases">
        <authorList>
            <person name="Wallbank WR R."/>
            <person name="Pardo Diaz C."/>
            <person name="Kozak K."/>
            <person name="Martin S."/>
            <person name="Jiggins C."/>
            <person name="Moest M."/>
            <person name="Warren A I."/>
            <person name="Byers J.R.P. K."/>
            <person name="Montejo-Kovacevich G."/>
            <person name="Yen C E."/>
        </authorList>
    </citation>
    <scope>NUCLEOTIDE SEQUENCE [LARGE SCALE GENOMIC DNA]</scope>
</reference>
<dbReference type="GO" id="GO:0031267">
    <property type="term" value="F:small GTPase binding"/>
    <property type="evidence" value="ECO:0007669"/>
    <property type="project" value="InterPro"/>
</dbReference>
<evidence type="ECO:0000259" key="6">
    <source>
        <dbReference type="PROSITE" id="PS50166"/>
    </source>
</evidence>
<dbReference type="Proteomes" id="UP000494256">
    <property type="component" value="Unassembled WGS sequence"/>
</dbReference>
<comment type="caution">
    <text evidence="7">The sequence shown here is derived from an EMBL/GenBank/DDBJ whole genome shotgun (WGS) entry which is preliminary data.</text>
</comment>
<evidence type="ECO:0000313" key="9">
    <source>
        <dbReference type="Proteomes" id="UP000494106"/>
    </source>
</evidence>
<protein>
    <recommendedName>
        <fullName evidence="6">Importin N-terminal domain-containing protein</fullName>
    </recommendedName>
</protein>
<keyword evidence="4" id="KW-0539">Nucleus</keyword>
<dbReference type="Pfam" id="PF25758">
    <property type="entry name" value="TPR_IPO11"/>
    <property type="match status" value="1"/>
</dbReference>
<dbReference type="PROSITE" id="PS50166">
    <property type="entry name" value="IMPORTIN_B_NT"/>
    <property type="match status" value="1"/>
</dbReference>
<dbReference type="Proteomes" id="UP000494106">
    <property type="component" value="Unassembled WGS sequence"/>
</dbReference>
<proteinExistence type="inferred from homology"/>
<keyword evidence="9" id="KW-1185">Reference proteome</keyword>
<dbReference type="InterPro" id="IPR001494">
    <property type="entry name" value="Importin-beta_N"/>
</dbReference>
<evidence type="ECO:0000256" key="2">
    <source>
        <dbReference type="ARBA" id="ARBA00007991"/>
    </source>
</evidence>
<dbReference type="GO" id="GO:0006606">
    <property type="term" value="P:protein import into nucleus"/>
    <property type="evidence" value="ECO:0007669"/>
    <property type="project" value="TreeGrafter"/>
</dbReference>
<evidence type="ECO:0000256" key="5">
    <source>
        <dbReference type="SAM" id="MobiDB-lite"/>
    </source>
</evidence>
<dbReference type="AlphaFoldDB" id="A0A8S1AHP9"/>
<feature type="compositionally biased region" description="Gly residues" evidence="5">
    <location>
        <begin position="947"/>
        <end position="960"/>
    </location>
</feature>
<dbReference type="SUPFAM" id="SSF48371">
    <property type="entry name" value="ARM repeat"/>
    <property type="match status" value="1"/>
</dbReference>
<dbReference type="PANTHER" id="PTHR10997">
    <property type="entry name" value="IMPORTIN-7, 8, 11"/>
    <property type="match status" value="1"/>
</dbReference>
<feature type="compositionally biased region" description="Low complexity" evidence="5">
    <location>
        <begin position="937"/>
        <end position="946"/>
    </location>
</feature>
<sequence>MIRILVKSGITMDPNIYALVLDTLNRATSQDPGVLKPAEKKLQEWEVEPGFYSVLLNVLSNHSIDVNVRWLAVMCFKNGVDRYWRRTAPHAISEEERNKLKEGLVTRNILTEPVPQIATQVAVLISKIARFDVPASWLNLIPWLSTSVNDPEPLVQHRSLLIFHHVIKALASKRLVGDRRTFQDVTNHIYTMILNLWHENTERFLRFIQQGASTELITENLEKALLCLRMLRKLTVFGIRKAHENENAMAFLNILFDQAKKSLECRKLLKGRGIYPLELCEKFIIHLTKVALGVLSFQPFSYVPLIRPSLEFALHYCFTEQGMALVYERFTIQCLNIVKGILQCIEYKLPKGDLDSVKEPLTLQAHQLKVEVLHENILCHMCRHLVTHYFLLSADDLALWDAEPESFATDEAGESWKYSLRPCTEALFSELFTFQREVLTPELVRLLASLQQTQISPENLPAILKKDAVYNAVRIAAFELYDDVDFDEWFTNVLNQELKLRDNNYRIIRRRVCQLIGQWAGVRASQSLRPAMYEALLEPLSRKDEDPAVKLAAAEALKSTIDDFNFDVEQFAPYAHHAITALYELLVQSEECDTKMHVLHVVSYVMERCGASVARGGGTGALFTYLPQLWSHAALAEHNMLRAAALSAVVHLLKAVCECPPNVRPWILSVVNESTKLTEPVHVYLLEDALELWLAILETSVVADAPLLELADNLYAILEQTTEHLRIGVYIIQAYTLLCPEEFLSNAGGKCMALLGEMLSDMRTEGVITVLKMAELCISVQFPERNLYLGVKIIWPILIRTIRRLLEGSDLPMVFSVQLSLVSRVILLASDLFYKAVQESANGLAECDSDPETVLYRLLLVWTEKMNLITQVERWKVVGLGLAALLTTQNATVLQRFSAILLNLTEVLNDVMKAEENGSYIDGLLAPPGSRPASPLEGRGAAARWGESGGGGGGGGGGAAGEARDSPHELRRRRLLAAHPAHCIDLRFVVQQQLAILKSQVGSENFEILLQSTEQETLQQIREYIPL</sequence>